<sequence>MSVNDKNIPGAGAQGVGVYPGMANPTSSSMPTNPMDANFVTDPTTSERGAGAGPNFDGDKQAKRIFKETAGVIEAEPGIIESTNVHPLRPDSNDDDGWAHATVKPGSQNTSEPSEPGPGIVAQAANVVSGGAKMAYGHATGNEEVKRAGSEQVYGEK</sequence>
<accession>A0AAD7ENV3</accession>
<evidence type="ECO:0000313" key="3">
    <source>
        <dbReference type="Proteomes" id="UP001218218"/>
    </source>
</evidence>
<evidence type="ECO:0000256" key="1">
    <source>
        <dbReference type="SAM" id="MobiDB-lite"/>
    </source>
</evidence>
<feature type="region of interest" description="Disordered" evidence="1">
    <location>
        <begin position="1"/>
        <end position="61"/>
    </location>
</feature>
<name>A0AAD7ENV3_9AGAR</name>
<evidence type="ECO:0000313" key="2">
    <source>
        <dbReference type="EMBL" id="KAJ7343562.1"/>
    </source>
</evidence>
<gene>
    <name evidence="2" type="ORF">DFH08DRAFT_782321</name>
</gene>
<proteinExistence type="predicted"/>
<dbReference type="Proteomes" id="UP001218218">
    <property type="component" value="Unassembled WGS sequence"/>
</dbReference>
<dbReference type="EMBL" id="JARIHO010000023">
    <property type="protein sequence ID" value="KAJ7343562.1"/>
    <property type="molecule type" value="Genomic_DNA"/>
</dbReference>
<dbReference type="AlphaFoldDB" id="A0AAD7ENV3"/>
<keyword evidence="3" id="KW-1185">Reference proteome</keyword>
<protein>
    <submittedName>
        <fullName evidence="2">Uncharacterized protein</fullName>
    </submittedName>
</protein>
<comment type="caution">
    <text evidence="2">The sequence shown here is derived from an EMBL/GenBank/DDBJ whole genome shotgun (WGS) entry which is preliminary data.</text>
</comment>
<reference evidence="2" key="1">
    <citation type="submission" date="2023-03" db="EMBL/GenBank/DDBJ databases">
        <title>Massive genome expansion in bonnet fungi (Mycena s.s.) driven by repeated elements and novel gene families across ecological guilds.</title>
        <authorList>
            <consortium name="Lawrence Berkeley National Laboratory"/>
            <person name="Harder C.B."/>
            <person name="Miyauchi S."/>
            <person name="Viragh M."/>
            <person name="Kuo A."/>
            <person name="Thoen E."/>
            <person name="Andreopoulos B."/>
            <person name="Lu D."/>
            <person name="Skrede I."/>
            <person name="Drula E."/>
            <person name="Henrissat B."/>
            <person name="Morin E."/>
            <person name="Kohler A."/>
            <person name="Barry K."/>
            <person name="LaButti K."/>
            <person name="Morin E."/>
            <person name="Salamov A."/>
            <person name="Lipzen A."/>
            <person name="Mereny Z."/>
            <person name="Hegedus B."/>
            <person name="Baldrian P."/>
            <person name="Stursova M."/>
            <person name="Weitz H."/>
            <person name="Taylor A."/>
            <person name="Grigoriev I.V."/>
            <person name="Nagy L.G."/>
            <person name="Martin F."/>
            <person name="Kauserud H."/>
        </authorList>
    </citation>
    <scope>NUCLEOTIDE SEQUENCE</scope>
    <source>
        <strain evidence="2">CBHHK002</strain>
    </source>
</reference>
<feature type="region of interest" description="Disordered" evidence="1">
    <location>
        <begin position="82"/>
        <end position="120"/>
    </location>
</feature>
<organism evidence="2 3">
    <name type="scientific">Mycena albidolilacea</name>
    <dbReference type="NCBI Taxonomy" id="1033008"/>
    <lineage>
        <taxon>Eukaryota</taxon>
        <taxon>Fungi</taxon>
        <taxon>Dikarya</taxon>
        <taxon>Basidiomycota</taxon>
        <taxon>Agaricomycotina</taxon>
        <taxon>Agaricomycetes</taxon>
        <taxon>Agaricomycetidae</taxon>
        <taxon>Agaricales</taxon>
        <taxon>Marasmiineae</taxon>
        <taxon>Mycenaceae</taxon>
        <taxon>Mycena</taxon>
    </lineage>
</organism>